<dbReference type="Pfam" id="PF20146">
    <property type="entry name" value="NRF"/>
    <property type="match status" value="2"/>
</dbReference>
<feature type="transmembrane region" description="Helical" evidence="1">
    <location>
        <begin position="1116"/>
        <end position="1138"/>
    </location>
</feature>
<feature type="transmembrane region" description="Helical" evidence="1">
    <location>
        <begin position="1200"/>
        <end position="1218"/>
    </location>
</feature>
<evidence type="ECO:0000256" key="1">
    <source>
        <dbReference type="SAM" id="Phobius"/>
    </source>
</evidence>
<feature type="transmembrane region" description="Helical" evidence="1">
    <location>
        <begin position="418"/>
        <end position="437"/>
    </location>
</feature>
<feature type="transmembrane region" description="Helical" evidence="1">
    <location>
        <begin position="1272"/>
        <end position="1291"/>
    </location>
</feature>
<dbReference type="EMBL" id="JAFNEN010000009">
    <property type="protein sequence ID" value="KAG8201077.1"/>
    <property type="molecule type" value="Genomic_DNA"/>
</dbReference>
<feature type="transmembrane region" description="Helical" evidence="1">
    <location>
        <begin position="579"/>
        <end position="598"/>
    </location>
</feature>
<gene>
    <name evidence="3" type="ORF">JTE90_002749</name>
</gene>
<feature type="transmembrane region" description="Helical" evidence="1">
    <location>
        <begin position="289"/>
        <end position="309"/>
    </location>
</feature>
<comment type="caution">
    <text evidence="3">The sequence shown here is derived from an EMBL/GenBank/DDBJ whole genome shotgun (WGS) entry which is preliminary data.</text>
</comment>
<keyword evidence="1" id="KW-0472">Membrane</keyword>
<accession>A0AAV6VZ04</accession>
<feature type="transmembrane region" description="Helical" evidence="1">
    <location>
        <begin position="852"/>
        <end position="876"/>
    </location>
</feature>
<feature type="domain" description="Nose resistant-to-fluoxetine protein N-terminal" evidence="2">
    <location>
        <begin position="68"/>
        <end position="164"/>
    </location>
</feature>
<feature type="transmembrane region" description="Helical" evidence="1">
    <location>
        <begin position="1145"/>
        <end position="1166"/>
    </location>
</feature>
<dbReference type="SMART" id="SM00703">
    <property type="entry name" value="NRF"/>
    <property type="match status" value="2"/>
</dbReference>
<organism evidence="3 4">
    <name type="scientific">Oedothorax gibbosus</name>
    <dbReference type="NCBI Taxonomy" id="931172"/>
    <lineage>
        <taxon>Eukaryota</taxon>
        <taxon>Metazoa</taxon>
        <taxon>Ecdysozoa</taxon>
        <taxon>Arthropoda</taxon>
        <taxon>Chelicerata</taxon>
        <taxon>Arachnida</taxon>
        <taxon>Araneae</taxon>
        <taxon>Araneomorphae</taxon>
        <taxon>Entelegynae</taxon>
        <taxon>Araneoidea</taxon>
        <taxon>Linyphiidae</taxon>
        <taxon>Erigoninae</taxon>
        <taxon>Oedothorax</taxon>
    </lineage>
</organism>
<protein>
    <recommendedName>
        <fullName evidence="2">Nose resistant-to-fluoxetine protein N-terminal domain-containing protein</fullName>
    </recommendedName>
</protein>
<dbReference type="InterPro" id="IPR052728">
    <property type="entry name" value="O2_lipid_transport_reg"/>
</dbReference>
<sequence length="1376" mass="156295">MSLESLSKQPNQKLDILNIVLDASSQIHVSKKLHNSNELDVLREELGSFSGQNLYEILTVILIGANASEKCTEDLTYTFKNLMQIGGWASKMIDSFGKPETGLLQGNLNWLGDFKECTDVYAPPFNDTIGDFHAAICVIVLISIFIVLALIGSLITVYENFATKGTSKLVTLNNTKSINFNEGDTKKNPTYAENGVRELKNSTTFTKLPAWIERVLPFFNCFCIITNGTKLLDTTESEGQLPCLHGIRFLSLSWIIICHTYGFGIGYLRSVKELIPMVDNWPFQIIFNGFYAVDSFFLLSGFLLAYIFFEAASKNDGKVPWLYFYIHRYIRLTPVYMIVIGFWATLYPLMGSGPFWTMPQTDPGCINNWWRNVLYINNFYDKTDLCLGWSWYLANDMQFFVISPLFLIALWRLPKVGYSILGCFVTASTIVIFVISYQNKLAAGLEGILVADDPLEYMNGTWLEYFRLIYEKPYGRISPYVIGIGLAYYLCKRKQNNSGENSLITLSLGWLIASSITLTCTFSLYHRHLSNLENSIYNAFNRTCFSLGLAWVMYVCITGQGGIVNRILSIKLFISLSRLTYCAYLIHPIVMYIYYFSLKSLFDFSHLKFVILYFGFLVLSYSAAFITSLLFESPIIRLDKLVRKKLIYSESVSQIVHEKYDMIKVVHDASARISLVKKLNEISDSEIRSLIDELDSFSGENSSPLLTEILTKNDSSDKCVDDLHYTFENLLPVGGWGAKMLDSYAKPERGIFQGNLHWLGDFNECVGVYAPRKTTKSNKTVGDFHGQYCTLTVTVNIENISLPLSIGTCLPDSCHPPSGNIILQNQTDFRDKSGNPILTNVKLTCQPKFEKFTAAAICVILLLTVFIFLASVGSLITAYEHFATIEVNTQVVSTTGLQIINTTGKPVNGDIDRQSVHGDDDDSPNLGYTRKVASLPAWLERVKPFFNCFCIFTNGAKLLDTSNTEGQLPCLHGIRFLSLSWVIVCHTYALVISFIRNTGELLPAVDNWPFQIIMNGFYSVDSFFLLSGFLLAYLFFEVAAKNNGKVPWLYFYIHRYVRLTPVYMIMLGFHTTIFPYMGSGPFWKPYEIDKNCGQYWWRNILYINNFYDASEMCVGWSWYLANDMQFFVISPIILIALWRKPVIGYAILAWLLNATTTINFVLSYQYKLVAGLGNIFVSDQPQTFMAGIWMDFFNMIYLKPYTRISPYLVGIALAYYLYKRRESACGKNSLVTLSIGWLISSGIILACMFGLFHRHMSILEISLYNAFNRTCYAGGVAWVIYVCVTGQGGVVNKILSFKLFIPLSRLTYCAYLVHPIVMYTLYWSMKSMIEFSHFAMVIYSLGFLMLSYGLAFITSLLFESPVIRLDKLVRKKLTKT</sequence>
<feature type="transmembrane region" description="Helical" evidence="1">
    <location>
        <begin position="249"/>
        <end position="269"/>
    </location>
</feature>
<dbReference type="InterPro" id="IPR002656">
    <property type="entry name" value="Acyl_transf_3_dom"/>
</dbReference>
<evidence type="ECO:0000313" key="4">
    <source>
        <dbReference type="Proteomes" id="UP000827092"/>
    </source>
</evidence>
<feature type="transmembrane region" description="Helical" evidence="1">
    <location>
        <begin position="1334"/>
        <end position="1358"/>
    </location>
</feature>
<feature type="transmembrane region" description="Helical" evidence="1">
    <location>
        <begin position="1016"/>
        <end position="1036"/>
    </location>
</feature>
<feature type="transmembrane region" description="Helical" evidence="1">
    <location>
        <begin position="329"/>
        <end position="350"/>
    </location>
</feature>
<name>A0AAV6VZ04_9ARAC</name>
<proteinExistence type="predicted"/>
<feature type="transmembrane region" description="Helical" evidence="1">
    <location>
        <begin position="974"/>
        <end position="996"/>
    </location>
</feature>
<dbReference type="GO" id="GO:0016747">
    <property type="term" value="F:acyltransferase activity, transferring groups other than amino-acyl groups"/>
    <property type="evidence" value="ECO:0007669"/>
    <property type="project" value="InterPro"/>
</dbReference>
<dbReference type="Proteomes" id="UP000827092">
    <property type="component" value="Unassembled WGS sequence"/>
</dbReference>
<feature type="transmembrane region" description="Helical" evidence="1">
    <location>
        <begin position="1303"/>
        <end position="1322"/>
    </location>
</feature>
<feature type="transmembrane region" description="Helical" evidence="1">
    <location>
        <begin position="545"/>
        <end position="567"/>
    </location>
</feature>
<feature type="transmembrane region" description="Helical" evidence="1">
    <location>
        <begin position="610"/>
        <end position="631"/>
    </location>
</feature>
<reference evidence="3 4" key="1">
    <citation type="journal article" date="2022" name="Nat. Ecol. Evol.">
        <title>A masculinizing supergene underlies an exaggerated male reproductive morph in a spider.</title>
        <authorList>
            <person name="Hendrickx F."/>
            <person name="De Corte Z."/>
            <person name="Sonet G."/>
            <person name="Van Belleghem S.M."/>
            <person name="Kostlbacher S."/>
            <person name="Vangestel C."/>
        </authorList>
    </citation>
    <scope>NUCLEOTIDE SEQUENCE [LARGE SCALE GENOMIC DNA]</scope>
    <source>
        <strain evidence="3">W744_W776</strain>
    </source>
</reference>
<evidence type="ECO:0000259" key="2">
    <source>
        <dbReference type="SMART" id="SM00703"/>
    </source>
</evidence>
<keyword evidence="4" id="KW-1185">Reference proteome</keyword>
<dbReference type="PANTHER" id="PTHR11161">
    <property type="entry name" value="O-ACYLTRANSFERASE"/>
    <property type="match status" value="1"/>
</dbReference>
<evidence type="ECO:0000313" key="3">
    <source>
        <dbReference type="EMBL" id="KAG8201077.1"/>
    </source>
</evidence>
<dbReference type="PANTHER" id="PTHR11161:SF0">
    <property type="entry name" value="O-ACYLTRANSFERASE LIKE PROTEIN"/>
    <property type="match status" value="1"/>
</dbReference>
<keyword evidence="1" id="KW-0812">Transmembrane</keyword>
<feature type="domain" description="Nose resistant-to-fluoxetine protein N-terminal" evidence="2">
    <location>
        <begin position="716"/>
        <end position="844"/>
    </location>
</feature>
<feature type="transmembrane region" description="Helical" evidence="1">
    <location>
        <begin position="389"/>
        <end position="411"/>
    </location>
</feature>
<feature type="transmembrane region" description="Helical" evidence="1">
    <location>
        <begin position="132"/>
        <end position="158"/>
    </location>
</feature>
<feature type="transmembrane region" description="Helical" evidence="1">
    <location>
        <begin position="1230"/>
        <end position="1252"/>
    </location>
</feature>
<keyword evidence="1" id="KW-1133">Transmembrane helix</keyword>
<dbReference type="Pfam" id="PF01757">
    <property type="entry name" value="Acyl_transf_3"/>
    <property type="match status" value="2"/>
</dbReference>
<feature type="transmembrane region" description="Helical" evidence="1">
    <location>
        <begin position="1056"/>
        <end position="1077"/>
    </location>
</feature>
<dbReference type="InterPro" id="IPR006621">
    <property type="entry name" value="Nose-resist-to-fluoxetine_N"/>
</dbReference>
<feature type="transmembrane region" description="Helical" evidence="1">
    <location>
        <begin position="503"/>
        <end position="525"/>
    </location>
</feature>